<dbReference type="GO" id="GO:0001510">
    <property type="term" value="P:RNA methylation"/>
    <property type="evidence" value="ECO:0007669"/>
    <property type="project" value="InterPro"/>
</dbReference>
<dbReference type="PRINTS" id="PR02008">
    <property type="entry name" value="RCMTFAMILY"/>
</dbReference>
<feature type="domain" description="SAM-dependent MTase RsmB/NOP-type" evidence="5">
    <location>
        <begin position="1"/>
        <end position="250"/>
    </location>
</feature>
<proteinExistence type="predicted"/>
<dbReference type="InterPro" id="IPR049560">
    <property type="entry name" value="MeTrfase_RsmB-F_NOP2_cat"/>
</dbReference>
<organism evidence="6">
    <name type="scientific">marine metagenome</name>
    <dbReference type="NCBI Taxonomy" id="408172"/>
    <lineage>
        <taxon>unclassified sequences</taxon>
        <taxon>metagenomes</taxon>
        <taxon>ecological metagenomes</taxon>
    </lineage>
</organism>
<keyword evidence="3" id="KW-0949">S-adenosyl-L-methionine</keyword>
<dbReference type="InterPro" id="IPR001678">
    <property type="entry name" value="MeTrfase_RsmB-F_NOP2_dom"/>
</dbReference>
<evidence type="ECO:0000256" key="1">
    <source>
        <dbReference type="ARBA" id="ARBA00022603"/>
    </source>
</evidence>
<dbReference type="Gene3D" id="3.40.50.150">
    <property type="entry name" value="Vaccinia Virus protein VP39"/>
    <property type="match status" value="1"/>
</dbReference>
<dbReference type="GO" id="GO:0003723">
    <property type="term" value="F:RNA binding"/>
    <property type="evidence" value="ECO:0007669"/>
    <property type="project" value="UniProtKB-KW"/>
</dbReference>
<reference evidence="6" key="1">
    <citation type="submission" date="2018-05" db="EMBL/GenBank/DDBJ databases">
        <authorList>
            <person name="Lanie J.A."/>
            <person name="Ng W.-L."/>
            <person name="Kazmierczak K.M."/>
            <person name="Andrzejewski T.M."/>
            <person name="Davidsen T.M."/>
            <person name="Wayne K.J."/>
            <person name="Tettelin H."/>
            <person name="Glass J.I."/>
            <person name="Rusch D."/>
            <person name="Podicherti R."/>
            <person name="Tsui H.-C.T."/>
            <person name="Winkler M.E."/>
        </authorList>
    </citation>
    <scope>NUCLEOTIDE SEQUENCE</scope>
</reference>
<dbReference type="SUPFAM" id="SSF53335">
    <property type="entry name" value="S-adenosyl-L-methionine-dependent methyltransferases"/>
    <property type="match status" value="1"/>
</dbReference>
<evidence type="ECO:0000256" key="4">
    <source>
        <dbReference type="ARBA" id="ARBA00022884"/>
    </source>
</evidence>
<evidence type="ECO:0000256" key="2">
    <source>
        <dbReference type="ARBA" id="ARBA00022679"/>
    </source>
</evidence>
<dbReference type="Pfam" id="PF01189">
    <property type="entry name" value="Methyltr_RsmB-F"/>
    <property type="match status" value="1"/>
</dbReference>
<dbReference type="EMBL" id="UINC01078296">
    <property type="protein sequence ID" value="SVC19242.1"/>
    <property type="molecule type" value="Genomic_DNA"/>
</dbReference>
<dbReference type="InterPro" id="IPR023267">
    <property type="entry name" value="RCMT"/>
</dbReference>
<dbReference type="GO" id="GO:0008173">
    <property type="term" value="F:RNA methyltransferase activity"/>
    <property type="evidence" value="ECO:0007669"/>
    <property type="project" value="InterPro"/>
</dbReference>
<accession>A0A382K769</accession>
<dbReference type="PANTHER" id="PTHR22807">
    <property type="entry name" value="NOP2 YEAST -RELATED NOL1/NOP2/FMU SUN DOMAIN-CONTAINING"/>
    <property type="match status" value="1"/>
</dbReference>
<evidence type="ECO:0000313" key="6">
    <source>
        <dbReference type="EMBL" id="SVC19242.1"/>
    </source>
</evidence>
<dbReference type="PROSITE" id="PS51686">
    <property type="entry name" value="SAM_MT_RSMB_NOP"/>
    <property type="match status" value="1"/>
</dbReference>
<protein>
    <recommendedName>
        <fullName evidence="5">SAM-dependent MTase RsmB/NOP-type domain-containing protein</fullName>
    </recommendedName>
</protein>
<sequence>MKKSFRINTLKGDKEDTLLNLKTYDDSISCAKWYDNGFTTKLDNLGSSIEHFVGQIYIQELTSMIPPLTIPNLNEYEKIIDCCAAPGSKTTQIADIMQNNGEIIANDKTHSRLKSLRGNLDRLGITNTTVTLRDFRSFPNTDADAYFVDVPCSSEGTIRKKNTIKKNWNEKDYGRFSKIQKGILERVCEMANKGNQIIYSTCTFAPEENEGVISAILETQAVKLKKINIENLKIEEGRTNWMNQDYDKEV</sequence>
<keyword evidence="4" id="KW-0694">RNA-binding</keyword>
<keyword evidence="2" id="KW-0808">Transferase</keyword>
<feature type="non-terminal residue" evidence="6">
    <location>
        <position position="250"/>
    </location>
</feature>
<dbReference type="InterPro" id="IPR029063">
    <property type="entry name" value="SAM-dependent_MTases_sf"/>
</dbReference>
<evidence type="ECO:0000259" key="5">
    <source>
        <dbReference type="PROSITE" id="PS51686"/>
    </source>
</evidence>
<evidence type="ECO:0000256" key="3">
    <source>
        <dbReference type="ARBA" id="ARBA00022691"/>
    </source>
</evidence>
<dbReference type="PANTHER" id="PTHR22807:SF30">
    <property type="entry name" value="28S RRNA (CYTOSINE(4447)-C(5))-METHYLTRANSFERASE-RELATED"/>
    <property type="match status" value="1"/>
</dbReference>
<keyword evidence="1" id="KW-0489">Methyltransferase</keyword>
<dbReference type="AlphaFoldDB" id="A0A382K769"/>
<gene>
    <name evidence="6" type="ORF">METZ01_LOCUS272096</name>
</gene>
<name>A0A382K769_9ZZZZ</name>